<sequence>MQRRDEAVRPQNPPKKSNRNHSACERKKSPRIRRKEPDFKAMGTRSHPSIIKSPRNPISETECRPEPQQKSPRGRNRRTSLAPTTKNQKQKKTFKIQENEGKENRNGAH</sequence>
<proteinExistence type="predicted"/>
<dbReference type="Gramene" id="PAN41440">
    <property type="protein sequence ID" value="PAN41440"/>
    <property type="gene ID" value="PAHAL_8G044300"/>
</dbReference>
<name>A0A2S3ICP9_9POAL</name>
<protein>
    <submittedName>
        <fullName evidence="2">Uncharacterized protein</fullName>
    </submittedName>
</protein>
<feature type="compositionally biased region" description="Basic and acidic residues" evidence="1">
    <location>
        <begin position="95"/>
        <end position="109"/>
    </location>
</feature>
<organism evidence="2">
    <name type="scientific">Panicum hallii</name>
    <dbReference type="NCBI Taxonomy" id="206008"/>
    <lineage>
        <taxon>Eukaryota</taxon>
        <taxon>Viridiplantae</taxon>
        <taxon>Streptophyta</taxon>
        <taxon>Embryophyta</taxon>
        <taxon>Tracheophyta</taxon>
        <taxon>Spermatophyta</taxon>
        <taxon>Magnoliopsida</taxon>
        <taxon>Liliopsida</taxon>
        <taxon>Poales</taxon>
        <taxon>Poaceae</taxon>
        <taxon>PACMAD clade</taxon>
        <taxon>Panicoideae</taxon>
        <taxon>Panicodae</taxon>
        <taxon>Paniceae</taxon>
        <taxon>Panicinae</taxon>
        <taxon>Panicum</taxon>
        <taxon>Panicum sect. Panicum</taxon>
    </lineage>
</organism>
<dbReference type="EMBL" id="CM008053">
    <property type="protein sequence ID" value="PAN41440.1"/>
    <property type="molecule type" value="Genomic_DNA"/>
</dbReference>
<dbReference type="AlphaFoldDB" id="A0A2S3ICP9"/>
<feature type="region of interest" description="Disordered" evidence="1">
    <location>
        <begin position="1"/>
        <end position="109"/>
    </location>
</feature>
<dbReference type="Proteomes" id="UP000243499">
    <property type="component" value="Chromosome 8"/>
</dbReference>
<reference evidence="2" key="1">
    <citation type="submission" date="2018-04" db="EMBL/GenBank/DDBJ databases">
        <title>WGS assembly of Panicum hallii.</title>
        <authorList>
            <person name="Lovell J."/>
            <person name="Jenkins J."/>
            <person name="Lowry D."/>
            <person name="Mamidi S."/>
            <person name="Sreedasyam A."/>
            <person name="Weng X."/>
            <person name="Barry K."/>
            <person name="Bonette J."/>
            <person name="Campitelli B."/>
            <person name="Daum C."/>
            <person name="Gordon S."/>
            <person name="Gould B."/>
            <person name="Lipzen A."/>
            <person name="Macqueen A."/>
            <person name="Palacio-Mejia J."/>
            <person name="Plott C."/>
            <person name="Shakirov E."/>
            <person name="Shu S."/>
            <person name="Yoshinaga Y."/>
            <person name="Zane M."/>
            <person name="Rokhsar D."/>
            <person name="Grimwood J."/>
            <person name="Schmutz J."/>
            <person name="Juenger T."/>
        </authorList>
    </citation>
    <scope>NUCLEOTIDE SEQUENCE [LARGE SCALE GENOMIC DNA]</scope>
    <source>
        <strain evidence="2">FIL2</strain>
    </source>
</reference>
<accession>A0A2S3ICP9</accession>
<evidence type="ECO:0000313" key="2">
    <source>
        <dbReference type="EMBL" id="PAN41440.1"/>
    </source>
</evidence>
<gene>
    <name evidence="2" type="ORF">PAHAL_8G044300</name>
</gene>
<evidence type="ECO:0000256" key="1">
    <source>
        <dbReference type="SAM" id="MobiDB-lite"/>
    </source>
</evidence>